<dbReference type="RefSeq" id="WP_096830106.1">
    <property type="nucleotide sequence ID" value="NZ_NXIB02000052.1"/>
</dbReference>
<organism evidence="2 3">
    <name type="scientific">Tychonema bourrellyi FEM_GT703</name>
    <dbReference type="NCBI Taxonomy" id="2040638"/>
    <lineage>
        <taxon>Bacteria</taxon>
        <taxon>Bacillati</taxon>
        <taxon>Cyanobacteriota</taxon>
        <taxon>Cyanophyceae</taxon>
        <taxon>Oscillatoriophycideae</taxon>
        <taxon>Oscillatoriales</taxon>
        <taxon>Microcoleaceae</taxon>
        <taxon>Tychonema</taxon>
    </lineage>
</organism>
<comment type="caution">
    <text evidence="2">The sequence shown here is derived from an EMBL/GenBank/DDBJ whole genome shotgun (WGS) entry which is preliminary data.</text>
</comment>
<proteinExistence type="predicted"/>
<reference evidence="2" key="1">
    <citation type="submission" date="2017-10" db="EMBL/GenBank/DDBJ databases">
        <title>Draft genome sequence of the planktic cyanobacteria Tychonema bourrellyi isolated from alpine lentic freshwater.</title>
        <authorList>
            <person name="Tett A."/>
            <person name="Armanini F."/>
            <person name="Asnicar F."/>
            <person name="Boscaini A."/>
            <person name="Pasolli E."/>
            <person name="Zolfo M."/>
            <person name="Donati C."/>
            <person name="Salmaso N."/>
            <person name="Segata N."/>
        </authorList>
    </citation>
    <scope>NUCLEOTIDE SEQUENCE</scope>
    <source>
        <strain evidence="2">FEM_GT703</strain>
    </source>
</reference>
<feature type="region of interest" description="Disordered" evidence="1">
    <location>
        <begin position="184"/>
        <end position="210"/>
    </location>
</feature>
<name>A0A2G4F114_9CYAN</name>
<dbReference type="NCBIfam" id="NF037963">
    <property type="entry name" value="heterocyst_HetZ"/>
    <property type="match status" value="1"/>
</dbReference>
<dbReference type="EMBL" id="NXIB02000052">
    <property type="protein sequence ID" value="PHX55443.1"/>
    <property type="molecule type" value="Genomic_DNA"/>
</dbReference>
<accession>A0A2G4F114</accession>
<dbReference type="AlphaFoldDB" id="A0A2G4F114"/>
<dbReference type="InterPro" id="IPR049778">
    <property type="entry name" value="HetZ-like"/>
</dbReference>
<evidence type="ECO:0000313" key="3">
    <source>
        <dbReference type="Proteomes" id="UP000226442"/>
    </source>
</evidence>
<protein>
    <recommendedName>
        <fullName evidence="4">ATPase involved in DNA repair</fullName>
    </recommendedName>
</protein>
<gene>
    <name evidence="2" type="ORF">CP500_010705</name>
</gene>
<evidence type="ECO:0000313" key="2">
    <source>
        <dbReference type="EMBL" id="PHX55443.1"/>
    </source>
</evidence>
<evidence type="ECO:0000256" key="1">
    <source>
        <dbReference type="SAM" id="MobiDB-lite"/>
    </source>
</evidence>
<evidence type="ECO:0008006" key="4">
    <source>
        <dbReference type="Google" id="ProtNLM"/>
    </source>
</evidence>
<dbReference type="OrthoDB" id="447818at2"/>
<keyword evidence="3" id="KW-1185">Reference proteome</keyword>
<sequence length="393" mass="44949">MREICQSVETIFQLLLDELKKSTRASEQNCQNVAGRLAAEVNRICTESQRIQASGDIEGSAQGLAQHRLQQCLHYYDLGSGPGRIELHSTLSAIVYRYITPPQVQSSYQARIELIKDFLQGFYLEALKAFRRETQLPTTYTPRTRLELAEYMAFVERFGKRRIPLPRNRSQQLIILRAQTFSQQQPKETSVDMEQAADGGANDSDQTWNDSSVHSVREAMAGQGSAAIRPNGEESESLRQNVIDELVAYLKERNQSECADYFVLRLQDLPTQEIEAILGITPRQRDYLQQRFKYHLLRFAMSHRWELVHQWLEADLDRNLGLLPAEWQTFGEQIGPEGQRLLKLKQQGLSDSAIAQTLSSTVAQVQKRWFKLLELAWELRNRSDSGEGASSDE</sequence>
<dbReference type="Proteomes" id="UP000226442">
    <property type="component" value="Unassembled WGS sequence"/>
</dbReference>